<reference evidence="2" key="4">
    <citation type="submission" date="2024-05" db="EMBL/GenBank/DDBJ databases">
        <authorList>
            <person name="Sun Q."/>
            <person name="Zhou Y."/>
        </authorList>
    </citation>
    <scope>NUCLEOTIDE SEQUENCE</scope>
    <source>
        <strain evidence="2">CGMCC 1.11013</strain>
    </source>
</reference>
<dbReference type="EMBL" id="JFHE01000012">
    <property type="protein sequence ID" value="KDR34558.1"/>
    <property type="molecule type" value="Genomic_DNA"/>
</dbReference>
<dbReference type="PANTHER" id="PTHR12338">
    <property type="entry name" value="AUTOTRANSPORTER"/>
    <property type="match status" value="1"/>
</dbReference>
<comment type="caution">
    <text evidence="3">The sequence shown here is derived from an EMBL/GenBank/DDBJ whole genome shotgun (WGS) entry which is preliminary data.</text>
</comment>
<dbReference type="NCBIfam" id="TIGR01901">
    <property type="entry name" value="adhes_NPXG"/>
    <property type="match status" value="1"/>
</dbReference>
<dbReference type="Gene3D" id="2.160.20.10">
    <property type="entry name" value="Single-stranded right-handed beta-helix, Pectin lyase-like"/>
    <property type="match status" value="1"/>
</dbReference>
<dbReference type="RefSeq" id="WP_035965137.1">
    <property type="nucleotide sequence ID" value="NZ_BMEG01000006.1"/>
</dbReference>
<name>A0A069P1T9_9BURK</name>
<dbReference type="InterPro" id="IPR011050">
    <property type="entry name" value="Pectin_lyase_fold/virulence"/>
</dbReference>
<dbReference type="SUPFAM" id="SSF51126">
    <property type="entry name" value="Pectin lyase-like"/>
    <property type="match status" value="1"/>
</dbReference>
<reference evidence="3 4" key="2">
    <citation type="submission" date="2014-03" db="EMBL/GenBank/DDBJ databases">
        <title>Draft Genome Sequences of Four Burkholderia Strains.</title>
        <authorList>
            <person name="Liu X.Y."/>
            <person name="Li C.X."/>
            <person name="Xu J.H."/>
        </authorList>
    </citation>
    <scope>NUCLEOTIDE SEQUENCE [LARGE SCALE GENOMIC DNA]</scope>
    <source>
        <strain evidence="3 4">R27</strain>
    </source>
</reference>
<dbReference type="InterPro" id="IPR012334">
    <property type="entry name" value="Pectin_lyas_fold"/>
</dbReference>
<dbReference type="InterPro" id="IPR050909">
    <property type="entry name" value="Bact_Autotransporter_VF"/>
</dbReference>
<dbReference type="PANTHER" id="PTHR12338:SF5">
    <property type="entry name" value="ANTIGEN 43-RELATED"/>
    <property type="match status" value="1"/>
</dbReference>
<evidence type="ECO:0000313" key="3">
    <source>
        <dbReference type="EMBL" id="KDR34558.1"/>
    </source>
</evidence>
<proteinExistence type="predicted"/>
<keyword evidence="5" id="KW-1185">Reference proteome</keyword>
<dbReference type="Proteomes" id="UP000597138">
    <property type="component" value="Unassembled WGS sequence"/>
</dbReference>
<feature type="domain" description="Filamentous haemagglutinin FhaB/tRNA nuclease CdiA-like TPS" evidence="1">
    <location>
        <begin position="13"/>
        <end position="124"/>
    </location>
</feature>
<evidence type="ECO:0000313" key="2">
    <source>
        <dbReference type="EMBL" id="GGD80872.1"/>
    </source>
</evidence>
<dbReference type="eggNOG" id="COG3210">
    <property type="taxonomic scope" value="Bacteria"/>
</dbReference>
<dbReference type="Pfam" id="PF05860">
    <property type="entry name" value="TPS"/>
    <property type="match status" value="1"/>
</dbReference>
<protein>
    <submittedName>
        <fullName evidence="3">Filamentous hemagglutinin</fullName>
    </submittedName>
</protein>
<dbReference type="Proteomes" id="UP000027439">
    <property type="component" value="Unassembled WGS sequence"/>
</dbReference>
<accession>A0A069P1T9</accession>
<dbReference type="OrthoDB" id="218680at2"/>
<sequence length="755" mass="73807">MACGSVGSAAIAAAPLPQGGQFVAGAGSIAQSGGNMTITQSGARGVIDWKSFSIAPGRTVSINNGTGATLNRVTGNDVSAIYGTLQGTGTVYLINPHGVVIGPSGVVSTGGHFVASTLDISNDDFASGYQATFTGNSNASVVNLGSISSTGGNVYLISANMVMNGGRIDAPEGSANLVTGRSVSLIDTGYDQQIGVAVGSHGTVANAGEVQAAVINLQAADGNIFALAGRSAALRATGTATRDGHVWLVADTGSVDARGAQISARNADGTPSGVDVIGRNVGVGGADISAGSLNITTGEFTADAATAGTFTSSLNRGTSVTVNADGTDGSAGATGKGDIVVPTNLRWNGASSLTLNAAHSVTIAPGVTIANAGSGSLKLYADANAFNNGGSVTNLGTIDWSRSNGAVSVLFDMNGVNTPGNVRVNPSWSAAPFSGLVTQYTAYRLVNSIADLRAVKNDLSGTYALGTSLGLFGATGLGGIGTAATPFTGQFDGMGHLPVGLSLGAGETGLFGVVGASGILRNFVLAGTTATASGAPVGMLVGTNRGYLVNVGASGVVTATGDASTVAGGLVGENFGRIEQSWSGGNISGGSAVGGLVGRNDGYIARSYALGSATASGQGALGGLVGINNGRIVQSYAQESLTGNGAVGGLVGGNADGIYESYGMSTLTVGAGARAGGIVGGNRGLIAPNVFWNKESAGVASAVGRGAGTPASSGLTDAQMGDPASFGPTWDFSATGAWAMPVGSLSPSLRWLYGS</sequence>
<dbReference type="InterPro" id="IPR008638">
    <property type="entry name" value="FhaB/CdiA-like_TPS"/>
</dbReference>
<dbReference type="AlphaFoldDB" id="A0A069P1T9"/>
<reference evidence="2" key="1">
    <citation type="journal article" date="2014" name="Int. J. Syst. Evol. Microbiol.">
        <title>Complete genome of a new Firmicutes species belonging to the dominant human colonic microbiota ('Ruminococcus bicirculans') reveals two chromosomes and a selective capacity to utilize plant glucans.</title>
        <authorList>
            <consortium name="NISC Comparative Sequencing Program"/>
            <person name="Wegmann U."/>
            <person name="Louis P."/>
            <person name="Goesmann A."/>
            <person name="Henrissat B."/>
            <person name="Duncan S.H."/>
            <person name="Flint H.J."/>
        </authorList>
    </citation>
    <scope>NUCLEOTIDE SEQUENCE</scope>
    <source>
        <strain evidence="2">CGMCC 1.11013</strain>
    </source>
</reference>
<evidence type="ECO:0000259" key="1">
    <source>
        <dbReference type="SMART" id="SM00912"/>
    </source>
</evidence>
<evidence type="ECO:0000313" key="4">
    <source>
        <dbReference type="Proteomes" id="UP000027439"/>
    </source>
</evidence>
<dbReference type="SMART" id="SM00912">
    <property type="entry name" value="Haemagg_act"/>
    <property type="match status" value="1"/>
</dbReference>
<organism evidence="3 4">
    <name type="scientific">Caballeronia grimmiae</name>
    <dbReference type="NCBI Taxonomy" id="1071679"/>
    <lineage>
        <taxon>Bacteria</taxon>
        <taxon>Pseudomonadati</taxon>
        <taxon>Pseudomonadota</taxon>
        <taxon>Betaproteobacteria</taxon>
        <taxon>Burkholderiales</taxon>
        <taxon>Burkholderiaceae</taxon>
        <taxon>Caballeronia</taxon>
    </lineage>
</organism>
<reference evidence="5" key="3">
    <citation type="journal article" date="2019" name="Int. J. Syst. Evol. Microbiol.">
        <title>The Global Catalogue of Microorganisms (GCM) 10K type strain sequencing project: providing services to taxonomists for standard genome sequencing and annotation.</title>
        <authorList>
            <consortium name="The Broad Institute Genomics Platform"/>
            <consortium name="The Broad Institute Genome Sequencing Center for Infectious Disease"/>
            <person name="Wu L."/>
            <person name="Ma J."/>
        </authorList>
    </citation>
    <scope>NUCLEOTIDE SEQUENCE [LARGE SCALE GENOMIC DNA]</scope>
    <source>
        <strain evidence="5">CGMCC 1.11013</strain>
    </source>
</reference>
<dbReference type="Gene3D" id="2.160.20.110">
    <property type="match status" value="1"/>
</dbReference>
<evidence type="ECO:0000313" key="5">
    <source>
        <dbReference type="Proteomes" id="UP000597138"/>
    </source>
</evidence>
<gene>
    <name evidence="3" type="ORF">BG57_04680</name>
    <name evidence="2" type="ORF">GCM10010985_39190</name>
</gene>
<dbReference type="STRING" id="1071679.BG57_04680"/>
<dbReference type="EMBL" id="BMEG01000006">
    <property type="protein sequence ID" value="GGD80872.1"/>
    <property type="molecule type" value="Genomic_DNA"/>
</dbReference>